<evidence type="ECO:0000313" key="2">
    <source>
        <dbReference type="EMBL" id="KIN06952.1"/>
    </source>
</evidence>
<dbReference type="AlphaFoldDB" id="A0A0C3HXK2"/>
<dbReference type="GO" id="GO:0005524">
    <property type="term" value="F:ATP binding"/>
    <property type="evidence" value="ECO:0007669"/>
    <property type="project" value="InterPro"/>
</dbReference>
<protein>
    <recommendedName>
        <fullName evidence="1">Protein kinase domain-containing protein</fullName>
    </recommendedName>
</protein>
<dbReference type="InterPro" id="IPR011009">
    <property type="entry name" value="Kinase-like_dom_sf"/>
</dbReference>
<evidence type="ECO:0000313" key="3">
    <source>
        <dbReference type="Proteomes" id="UP000054321"/>
    </source>
</evidence>
<dbReference type="PROSITE" id="PS50011">
    <property type="entry name" value="PROTEIN_KINASE_DOM"/>
    <property type="match status" value="1"/>
</dbReference>
<dbReference type="InterPro" id="IPR000719">
    <property type="entry name" value="Prot_kinase_dom"/>
</dbReference>
<dbReference type="InParanoid" id="A0A0C3HXK2"/>
<sequence>MASSNSSKPATSCRANAKFGLEDERVTKCFDRGEAFYRCDHPLDPKSYTRTTSAPRSPIETIPTILEELETAQIKYPPTSFTHFFVPRDKLFEIMTPERVRLVIASLQCCNKLSSDEKEAFAREVCIHRGKNEEHLFALKRLFAHDVDSFNKELASLLSFPDQVDMHLIRLLVTFEVKRISEKGNESSTFFLVFPWAEGDLWHFWKTHQTPNDRISRCVWMAEQCHQLAVALMYVHNEREMHLRKLPDVKEDEHDLYGRHGDVKAENVLYFETPNVLVMADFGLGRLHTKISRSNQDPKTLERTATYRAPEFDTSQGKISRACDIFSLGCMFLEFVTWYLAGWDSVCEEFPNYRLEKDIHDFMSDTFFRIEGSPGDTKLPTIKPKVVEWIQKLRQNSNCNQYILDFLGLIEKRMLDPDSTTRIRSDSLVNKLDLYAKTCRTDSDYYKESRSDPEPD</sequence>
<dbReference type="OrthoDB" id="1046782at2759"/>
<feature type="domain" description="Protein kinase" evidence="1">
    <location>
        <begin position="113"/>
        <end position="436"/>
    </location>
</feature>
<dbReference type="SUPFAM" id="SSF56112">
    <property type="entry name" value="Protein kinase-like (PK-like)"/>
    <property type="match status" value="1"/>
</dbReference>
<name>A0A0C3HXK2_OIDMZ</name>
<proteinExistence type="predicted"/>
<dbReference type="Proteomes" id="UP000054321">
    <property type="component" value="Unassembled WGS sequence"/>
</dbReference>
<dbReference type="SMART" id="SM00220">
    <property type="entry name" value="S_TKc"/>
    <property type="match status" value="1"/>
</dbReference>
<accession>A0A0C3HXK2</accession>
<keyword evidence="3" id="KW-1185">Reference proteome</keyword>
<gene>
    <name evidence="2" type="ORF">OIDMADRAFT_111534</name>
</gene>
<dbReference type="PANTHER" id="PTHR24359:SF37">
    <property type="entry name" value="PROTEIN KINASE DOMAIN-CONTAINING PROTEIN"/>
    <property type="match status" value="1"/>
</dbReference>
<dbReference type="Pfam" id="PF00069">
    <property type="entry name" value="Pkinase"/>
    <property type="match status" value="1"/>
</dbReference>
<dbReference type="GO" id="GO:0004674">
    <property type="term" value="F:protein serine/threonine kinase activity"/>
    <property type="evidence" value="ECO:0007669"/>
    <property type="project" value="TreeGrafter"/>
</dbReference>
<dbReference type="STRING" id="913774.A0A0C3HXK2"/>
<organism evidence="2 3">
    <name type="scientific">Oidiodendron maius (strain Zn)</name>
    <dbReference type="NCBI Taxonomy" id="913774"/>
    <lineage>
        <taxon>Eukaryota</taxon>
        <taxon>Fungi</taxon>
        <taxon>Dikarya</taxon>
        <taxon>Ascomycota</taxon>
        <taxon>Pezizomycotina</taxon>
        <taxon>Leotiomycetes</taxon>
        <taxon>Leotiomycetes incertae sedis</taxon>
        <taxon>Myxotrichaceae</taxon>
        <taxon>Oidiodendron</taxon>
    </lineage>
</organism>
<dbReference type="EMBL" id="KN832870">
    <property type="protein sequence ID" value="KIN06952.1"/>
    <property type="molecule type" value="Genomic_DNA"/>
</dbReference>
<reference evidence="3" key="2">
    <citation type="submission" date="2015-01" db="EMBL/GenBank/DDBJ databases">
        <title>Evolutionary Origins and Diversification of the Mycorrhizal Mutualists.</title>
        <authorList>
            <consortium name="DOE Joint Genome Institute"/>
            <consortium name="Mycorrhizal Genomics Consortium"/>
            <person name="Kohler A."/>
            <person name="Kuo A."/>
            <person name="Nagy L.G."/>
            <person name="Floudas D."/>
            <person name="Copeland A."/>
            <person name="Barry K.W."/>
            <person name="Cichocki N."/>
            <person name="Veneault-Fourrey C."/>
            <person name="LaButti K."/>
            <person name="Lindquist E.A."/>
            <person name="Lipzen A."/>
            <person name="Lundell T."/>
            <person name="Morin E."/>
            <person name="Murat C."/>
            <person name="Riley R."/>
            <person name="Ohm R."/>
            <person name="Sun H."/>
            <person name="Tunlid A."/>
            <person name="Henrissat B."/>
            <person name="Grigoriev I.V."/>
            <person name="Hibbett D.S."/>
            <person name="Martin F."/>
        </authorList>
    </citation>
    <scope>NUCLEOTIDE SEQUENCE [LARGE SCALE GENOMIC DNA]</scope>
    <source>
        <strain evidence="3">Zn</strain>
    </source>
</reference>
<dbReference type="PANTHER" id="PTHR24359">
    <property type="entry name" value="SERINE/THREONINE-PROTEIN KINASE SBK1"/>
    <property type="match status" value="1"/>
</dbReference>
<evidence type="ECO:0000259" key="1">
    <source>
        <dbReference type="PROSITE" id="PS50011"/>
    </source>
</evidence>
<dbReference type="Gene3D" id="1.10.510.10">
    <property type="entry name" value="Transferase(Phosphotransferase) domain 1"/>
    <property type="match status" value="1"/>
</dbReference>
<reference evidence="2 3" key="1">
    <citation type="submission" date="2014-04" db="EMBL/GenBank/DDBJ databases">
        <authorList>
            <consortium name="DOE Joint Genome Institute"/>
            <person name="Kuo A."/>
            <person name="Martino E."/>
            <person name="Perotto S."/>
            <person name="Kohler A."/>
            <person name="Nagy L.G."/>
            <person name="Floudas D."/>
            <person name="Copeland A."/>
            <person name="Barry K.W."/>
            <person name="Cichocki N."/>
            <person name="Veneault-Fourrey C."/>
            <person name="LaButti K."/>
            <person name="Lindquist E.A."/>
            <person name="Lipzen A."/>
            <person name="Lundell T."/>
            <person name="Morin E."/>
            <person name="Murat C."/>
            <person name="Sun H."/>
            <person name="Tunlid A."/>
            <person name="Henrissat B."/>
            <person name="Grigoriev I.V."/>
            <person name="Hibbett D.S."/>
            <person name="Martin F."/>
            <person name="Nordberg H.P."/>
            <person name="Cantor M.N."/>
            <person name="Hua S.X."/>
        </authorList>
    </citation>
    <scope>NUCLEOTIDE SEQUENCE [LARGE SCALE GENOMIC DNA]</scope>
    <source>
        <strain evidence="2 3">Zn</strain>
    </source>
</reference>
<dbReference type="HOGENOM" id="CLU_017513_3_0_1"/>